<protein>
    <submittedName>
        <fullName evidence="2">Uncharacterized protein</fullName>
    </submittedName>
</protein>
<sequence>MNIILILTVALVVILLIYYLSKPRDVLRQKPQLQPKPRSLPPVREVQVFLDDITPQVIQVRTKKDLEDEIERAVDRLTAPVDYNQQQLIDTEQRIIDAQKQKVEQLRLEAEREAMAREAEMAAKKKRYDDMLKQKRQELLRRKRKIQEERTAKMLAERERERLNKEKRLAELRLARQKAQQELEAAQKAQSEREKRLKEEELRLLEEARQKAEEDKIKVEEEAAELQKRVEMEEAEARAEEAKFKQQREEAKAEQARMEEEYEAKKAEQALKVEEANAELEELLAAEKERQVQMDEKDKELREQERQKLLLANEAALKELEEAEAEQARMDAEEAEVRKKIESEAAAAEEALLAETSGSQAEYDARVAADQALLDKRVADSENTGDAEQRAERQAALDLEAQSERDASRLSEEEKQREREAAEKLAADSEAGGTVVVEGEPLAFDYDAYLRGDPIPCTVGEWTEWAKVGDLVEETETVEYRSGVRGGRGTTKREEPTGRWQQRWKREREELSPAINGGRCVTEEFKFTTQASRNCEDSDWNEWRNVGEPYEERRGHGTKWYQNQERDRKTAVVPDGCNLRIDTKKKELEPQNCKYSAWGAWTNVGGAYEQTRRGRARRGGGYQTEKTGKWVIKQEATRTVVEQPKYGGATCDNNSLKTTREVVQNPVNCVQSRWGPWRALSDRTERTCTGGRRRTCKTTHYAREKRTRFVSQEPLYGGAGCGPSEEVRETKRDPIACAYSAWSAWRNVGSAYEQTRRGRARRGGGYQQVKTGKWVVKQEATRSIAAQPKYGGAACNNDLLKKTQEVIQNPINCAYGNWGGWVHERDWNSGNNWYRRYKSTRPITQQPLYGGRGCDQSLIRHTDNAIPKVHCAVGHWGGWHSRGGDHVDRRCTGGRRRTCTYTHYELLKRNRPIVRHPAYGGNGCPHTEEHKNVERPKIDCVISWGAWQNDGGRRREGQRRRRKWKQPQIRYGTITRHPAYGGRECGSTTQKRSIDA</sequence>
<reference evidence="2" key="1">
    <citation type="submission" date="2024-06" db="EMBL/GenBank/DDBJ databases">
        <title>Evidence of context-dependent and transient costs of resisting viral infection in isolates of the marine microalga Micromonas sp. (class Mamiellophyceae).</title>
        <authorList>
            <person name="Bedi de Silva A."/>
            <person name="Schvarcz C.R."/>
            <person name="Steward G.R."/>
            <person name="Edwards K.F."/>
        </authorList>
    </citation>
    <scope>NUCLEOTIDE SEQUENCE</scope>
    <source>
        <strain evidence="2">McV-KB2</strain>
    </source>
</reference>
<feature type="region of interest" description="Disordered" evidence="1">
    <location>
        <begin position="950"/>
        <end position="996"/>
    </location>
</feature>
<feature type="region of interest" description="Disordered" evidence="1">
    <location>
        <begin position="378"/>
        <end position="432"/>
    </location>
</feature>
<feature type="compositionally biased region" description="Basic and acidic residues" evidence="1">
    <location>
        <begin position="402"/>
        <end position="427"/>
    </location>
</feature>
<feature type="region of interest" description="Disordered" evidence="1">
    <location>
        <begin position="240"/>
        <end position="261"/>
    </location>
</feature>
<name>A0AAU7YNJ6_9PHYC</name>
<dbReference type="PANTHER" id="PTHR20920">
    <property type="entry name" value="RPE-SPONDIN"/>
    <property type="match status" value="1"/>
</dbReference>
<feature type="region of interest" description="Disordered" evidence="1">
    <location>
        <begin position="287"/>
        <end position="306"/>
    </location>
</feature>
<accession>A0AAU7YNJ6</accession>
<feature type="compositionally biased region" description="Polar residues" evidence="1">
    <location>
        <begin position="986"/>
        <end position="996"/>
    </location>
</feature>
<feature type="region of interest" description="Disordered" evidence="1">
    <location>
        <begin position="321"/>
        <end position="341"/>
    </location>
</feature>
<dbReference type="InterPro" id="IPR039942">
    <property type="entry name" value="SBSPO"/>
</dbReference>
<evidence type="ECO:0000313" key="2">
    <source>
        <dbReference type="EMBL" id="XCA47298.1"/>
    </source>
</evidence>
<organism evidence="2">
    <name type="scientific">Micromonas commoda virus</name>
    <dbReference type="NCBI Taxonomy" id="3057169"/>
    <lineage>
        <taxon>Viruses</taxon>
        <taxon>Varidnaviria</taxon>
        <taxon>Bamfordvirae</taxon>
        <taxon>Nucleocytoviricota</taxon>
        <taxon>Megaviricetes</taxon>
        <taxon>Algavirales</taxon>
        <taxon>Phycodnaviridae</taxon>
    </lineage>
</organism>
<dbReference type="PANTHER" id="PTHR20920:SF5">
    <property type="entry name" value="SMB DOMAIN-CONTAINING PROTEIN"/>
    <property type="match status" value="1"/>
</dbReference>
<evidence type="ECO:0000256" key="1">
    <source>
        <dbReference type="SAM" id="MobiDB-lite"/>
    </source>
</evidence>
<dbReference type="EMBL" id="PP911589">
    <property type="protein sequence ID" value="XCA47298.1"/>
    <property type="molecule type" value="Genomic_DNA"/>
</dbReference>
<proteinExistence type="predicted"/>
<feature type="compositionally biased region" description="Basic residues" evidence="1">
    <location>
        <begin position="956"/>
        <end position="965"/>
    </location>
</feature>